<comment type="subcellular location">
    <subcellularLocation>
        <location evidence="1">Cell membrane</location>
        <topology evidence="1">Multi-pass membrane protein</topology>
    </subcellularLocation>
</comment>
<feature type="transmembrane region" description="Helical" evidence="10">
    <location>
        <begin position="137"/>
        <end position="159"/>
    </location>
</feature>
<dbReference type="AlphaFoldDB" id="A0A1H9LCK3"/>
<feature type="transmembrane region" description="Helical" evidence="10">
    <location>
        <begin position="21"/>
        <end position="38"/>
    </location>
</feature>
<dbReference type="Pfam" id="PF01554">
    <property type="entry name" value="MatE"/>
    <property type="match status" value="2"/>
</dbReference>
<proteinExistence type="inferred from homology"/>
<name>A0A1H9LCK3_BUTFI</name>
<keyword evidence="9" id="KW-0046">Antibiotic resistance</keyword>
<evidence type="ECO:0000256" key="9">
    <source>
        <dbReference type="ARBA" id="ARBA00023251"/>
    </source>
</evidence>
<dbReference type="OrthoDB" id="9811110at2"/>
<evidence type="ECO:0000256" key="1">
    <source>
        <dbReference type="ARBA" id="ARBA00004651"/>
    </source>
</evidence>
<dbReference type="eggNOG" id="COG0534">
    <property type="taxonomic scope" value="Bacteria"/>
</dbReference>
<feature type="transmembrane region" description="Helical" evidence="10">
    <location>
        <begin position="279"/>
        <end position="301"/>
    </location>
</feature>
<protein>
    <recommendedName>
        <fullName evidence="3">Multidrug export protein MepA</fullName>
    </recommendedName>
</protein>
<feature type="transmembrane region" description="Helical" evidence="10">
    <location>
        <begin position="229"/>
        <end position="259"/>
    </location>
</feature>
<keyword evidence="6 10" id="KW-0812">Transmembrane</keyword>
<feature type="transmembrane region" description="Helical" evidence="10">
    <location>
        <begin position="198"/>
        <end position="217"/>
    </location>
</feature>
<accession>A0A1H9LCK3</accession>
<dbReference type="EMBL" id="FOGJ01000002">
    <property type="protein sequence ID" value="SER09134.1"/>
    <property type="molecule type" value="Genomic_DNA"/>
</dbReference>
<gene>
    <name evidence="11" type="ORF">SAMN04487884_10225</name>
</gene>
<organism evidence="11 12">
    <name type="scientific">Butyrivibrio fibrisolvens</name>
    <dbReference type="NCBI Taxonomy" id="831"/>
    <lineage>
        <taxon>Bacteria</taxon>
        <taxon>Bacillati</taxon>
        <taxon>Bacillota</taxon>
        <taxon>Clostridia</taxon>
        <taxon>Lachnospirales</taxon>
        <taxon>Lachnospiraceae</taxon>
        <taxon>Butyrivibrio</taxon>
    </lineage>
</organism>
<dbReference type="PANTHER" id="PTHR43823:SF3">
    <property type="entry name" value="MULTIDRUG EXPORT PROTEIN MEPA"/>
    <property type="match status" value="1"/>
</dbReference>
<evidence type="ECO:0000256" key="5">
    <source>
        <dbReference type="ARBA" id="ARBA00022475"/>
    </source>
</evidence>
<dbReference type="GO" id="GO:0046677">
    <property type="term" value="P:response to antibiotic"/>
    <property type="evidence" value="ECO:0007669"/>
    <property type="project" value="UniProtKB-KW"/>
</dbReference>
<evidence type="ECO:0000313" key="12">
    <source>
        <dbReference type="Proteomes" id="UP000182584"/>
    </source>
</evidence>
<feature type="transmembrane region" description="Helical" evidence="10">
    <location>
        <begin position="322"/>
        <end position="344"/>
    </location>
</feature>
<keyword evidence="4" id="KW-0813">Transport</keyword>
<comment type="similarity">
    <text evidence="2">Belongs to the multi antimicrobial extrusion (MATE) (TC 2.A.66.1) family. MepA subfamily.</text>
</comment>
<dbReference type="Proteomes" id="UP000182584">
    <property type="component" value="Unassembled WGS sequence"/>
</dbReference>
<evidence type="ECO:0000313" key="11">
    <source>
        <dbReference type="EMBL" id="SER09134.1"/>
    </source>
</evidence>
<evidence type="ECO:0000256" key="3">
    <source>
        <dbReference type="ARBA" id="ARBA00022106"/>
    </source>
</evidence>
<dbReference type="InterPro" id="IPR045070">
    <property type="entry name" value="MATE_MepA-like"/>
</dbReference>
<dbReference type="GO" id="GO:0042910">
    <property type="term" value="F:xenobiotic transmembrane transporter activity"/>
    <property type="evidence" value="ECO:0007669"/>
    <property type="project" value="InterPro"/>
</dbReference>
<keyword evidence="7 10" id="KW-1133">Transmembrane helix</keyword>
<dbReference type="PIRSF" id="PIRSF006603">
    <property type="entry name" value="DinF"/>
    <property type="match status" value="1"/>
</dbReference>
<dbReference type="RefSeq" id="WP_074753884.1">
    <property type="nucleotide sequence ID" value="NZ_FOGJ01000002.1"/>
</dbReference>
<dbReference type="InterPro" id="IPR051327">
    <property type="entry name" value="MATE_MepA_subfamily"/>
</dbReference>
<feature type="transmembrane region" description="Helical" evidence="10">
    <location>
        <begin position="369"/>
        <end position="390"/>
    </location>
</feature>
<keyword evidence="8 10" id="KW-0472">Membrane</keyword>
<sequence>MENKSKNPLGSKKISTLLKEFAIPSIIAMLVGSLYNVVDQLFIGQNIGELGNAATNVVYPLVPACIASALLFGIGGASNFNLAMGRGEKDGAKYYIGNAASMAFLIGSIIAIFSEIACNDMLVFFGASSNVYPLAESYLRITAVGFPFLIFSSCATHIIRADGSPKYSMKMNLTGAITNIILDYIFIFIFGWGMFGAGFATIIGQIISAVMGAVYLTRYKTVRLDIASFIPRLSVVISIASLGAANCFNQLAMMVLAIVLNKSLNYYGGLSPYGTDIPLAVSGVSLKCMQIMMSFVIGLSQGLQPIASFNYGAKQYARVKEALFGALKTGAVISFLGFIIFQVFPHQVIEMFGQGSEEYFEFGVRYIRIYYLFLFTYFIQPIVSNFFSAIGKPIKGIFLSLTRQVIFFLPLLLLLPRFFGINGILYAGAMTDLIAASVCSIVGLKEITKPQYSKTSAN</sequence>
<dbReference type="InterPro" id="IPR048279">
    <property type="entry name" value="MdtK-like"/>
</dbReference>
<evidence type="ECO:0000256" key="4">
    <source>
        <dbReference type="ARBA" id="ARBA00022448"/>
    </source>
</evidence>
<feature type="transmembrane region" description="Helical" evidence="10">
    <location>
        <begin position="94"/>
        <end position="117"/>
    </location>
</feature>
<evidence type="ECO:0000256" key="7">
    <source>
        <dbReference type="ARBA" id="ARBA00022989"/>
    </source>
</evidence>
<evidence type="ECO:0000256" key="6">
    <source>
        <dbReference type="ARBA" id="ARBA00022692"/>
    </source>
</evidence>
<dbReference type="PANTHER" id="PTHR43823">
    <property type="entry name" value="SPORULATION PROTEIN YKVU"/>
    <property type="match status" value="1"/>
</dbReference>
<feature type="transmembrane region" description="Helical" evidence="10">
    <location>
        <begin position="397"/>
        <end position="418"/>
    </location>
</feature>
<feature type="transmembrane region" description="Helical" evidence="10">
    <location>
        <begin position="58"/>
        <end position="82"/>
    </location>
</feature>
<dbReference type="CDD" id="cd13143">
    <property type="entry name" value="MATE_MepA_like"/>
    <property type="match status" value="1"/>
</dbReference>
<dbReference type="InterPro" id="IPR002528">
    <property type="entry name" value="MATE_fam"/>
</dbReference>
<evidence type="ECO:0000256" key="10">
    <source>
        <dbReference type="SAM" id="Phobius"/>
    </source>
</evidence>
<reference evidence="11 12" key="1">
    <citation type="submission" date="2016-10" db="EMBL/GenBank/DDBJ databases">
        <authorList>
            <person name="de Groot N.N."/>
        </authorList>
    </citation>
    <scope>NUCLEOTIDE SEQUENCE [LARGE SCALE GENOMIC DNA]</scope>
    <source>
        <strain evidence="11 12">AR40</strain>
    </source>
</reference>
<keyword evidence="5" id="KW-1003">Cell membrane</keyword>
<dbReference type="GO" id="GO:0015297">
    <property type="term" value="F:antiporter activity"/>
    <property type="evidence" value="ECO:0007669"/>
    <property type="project" value="InterPro"/>
</dbReference>
<evidence type="ECO:0000256" key="8">
    <source>
        <dbReference type="ARBA" id="ARBA00023136"/>
    </source>
</evidence>
<feature type="transmembrane region" description="Helical" evidence="10">
    <location>
        <begin position="424"/>
        <end position="444"/>
    </location>
</feature>
<feature type="transmembrane region" description="Helical" evidence="10">
    <location>
        <begin position="171"/>
        <end position="192"/>
    </location>
</feature>
<dbReference type="GO" id="GO:0005886">
    <property type="term" value="C:plasma membrane"/>
    <property type="evidence" value="ECO:0007669"/>
    <property type="project" value="UniProtKB-SubCell"/>
</dbReference>
<evidence type="ECO:0000256" key="2">
    <source>
        <dbReference type="ARBA" id="ARBA00008417"/>
    </source>
</evidence>